<dbReference type="EMBL" id="CADCUS010000428">
    <property type="protein sequence ID" value="CAA9425081.1"/>
    <property type="molecule type" value="Genomic_DNA"/>
</dbReference>
<evidence type="ECO:0000256" key="1">
    <source>
        <dbReference type="SAM" id="MobiDB-lite"/>
    </source>
</evidence>
<gene>
    <name evidence="2" type="ORF">AVDCRST_MAG66-2909</name>
</gene>
<evidence type="ECO:0000313" key="2">
    <source>
        <dbReference type="EMBL" id="CAA9425081.1"/>
    </source>
</evidence>
<feature type="compositionally biased region" description="Basic and acidic residues" evidence="1">
    <location>
        <begin position="238"/>
        <end position="247"/>
    </location>
</feature>
<feature type="compositionally biased region" description="Basic residues" evidence="1">
    <location>
        <begin position="11"/>
        <end position="23"/>
    </location>
</feature>
<organism evidence="2">
    <name type="scientific">uncultured Pseudonocardia sp</name>
    <dbReference type="NCBI Taxonomy" id="211455"/>
    <lineage>
        <taxon>Bacteria</taxon>
        <taxon>Bacillati</taxon>
        <taxon>Actinomycetota</taxon>
        <taxon>Actinomycetes</taxon>
        <taxon>Pseudonocardiales</taxon>
        <taxon>Pseudonocardiaceae</taxon>
        <taxon>Pseudonocardia</taxon>
        <taxon>environmental samples</taxon>
    </lineage>
</organism>
<feature type="compositionally biased region" description="Low complexity" evidence="1">
    <location>
        <begin position="1"/>
        <end position="10"/>
    </location>
</feature>
<feature type="compositionally biased region" description="Basic residues" evidence="1">
    <location>
        <begin position="253"/>
        <end position="262"/>
    </location>
</feature>
<feature type="non-terminal residue" evidence="2">
    <location>
        <position position="1"/>
    </location>
</feature>
<feature type="compositionally biased region" description="Low complexity" evidence="1">
    <location>
        <begin position="24"/>
        <end position="34"/>
    </location>
</feature>
<protein>
    <submittedName>
        <fullName evidence="2">Prolyl oligopeptidase family protein [imported], putative</fullName>
    </submittedName>
</protein>
<feature type="region of interest" description="Disordered" evidence="1">
    <location>
        <begin position="99"/>
        <end position="278"/>
    </location>
</feature>
<accession>A0A6J4PYB2</accession>
<reference evidence="2" key="1">
    <citation type="submission" date="2020-02" db="EMBL/GenBank/DDBJ databases">
        <authorList>
            <person name="Meier V. D."/>
        </authorList>
    </citation>
    <scope>NUCLEOTIDE SEQUENCE</scope>
    <source>
        <strain evidence="2">AVDCRST_MAG66</strain>
    </source>
</reference>
<dbReference type="AlphaFoldDB" id="A0A6J4PYB2"/>
<name>A0A6J4PYB2_9PSEU</name>
<feature type="region of interest" description="Disordered" evidence="1">
    <location>
        <begin position="1"/>
        <end position="53"/>
    </location>
</feature>
<feature type="compositionally biased region" description="Basic and acidic residues" evidence="1">
    <location>
        <begin position="124"/>
        <end position="136"/>
    </location>
</feature>
<feature type="compositionally biased region" description="Basic residues" evidence="1">
    <location>
        <begin position="110"/>
        <end position="123"/>
    </location>
</feature>
<sequence>ARPGAGTGAARHPHRGHGHRGGRHAAAGVAGPARRCGRRRPGPAAAVDPRRPARELERLAVAVEPVADGRAGLGGAAARPGAVHRLRARLRGAGLGRVGRRALHRPDGAHRRRAGPRGRRRVPHRGDGRLLRRLHGELGGGPHRPVRRDRHAREPVVARPVRPHHRRPLVLAAGDDRGDDAGAQPAPPRRRDHHAGAGRPRRQGLPGAGRGGARAVVGPRVGVRRRPRGPAAPVPVLPRREPLDPHARQRGALVRHRARLPRPPRPGPAVGGARPAAV</sequence>
<feature type="non-terminal residue" evidence="2">
    <location>
        <position position="278"/>
    </location>
</feature>
<proteinExistence type="predicted"/>